<dbReference type="SMART" id="SM00365">
    <property type="entry name" value="LRR_SD22"/>
    <property type="match status" value="17"/>
</dbReference>
<dbReference type="PANTHER" id="PTHR46652:SF3">
    <property type="entry name" value="LEUCINE-RICH REPEAT-CONTAINING PROTEIN 9"/>
    <property type="match status" value="1"/>
</dbReference>
<keyword evidence="1" id="KW-0433">Leucine-rich repeat</keyword>
<feature type="region of interest" description="Disordered" evidence="3">
    <location>
        <begin position="308"/>
        <end position="341"/>
    </location>
</feature>
<dbReference type="InterPro" id="IPR050836">
    <property type="entry name" value="SDS22/Internalin_LRR"/>
</dbReference>
<dbReference type="Proteomes" id="UP001295444">
    <property type="component" value="Chromosome 13"/>
</dbReference>
<dbReference type="InterPro" id="IPR001611">
    <property type="entry name" value="Leu-rich_rpt"/>
</dbReference>
<keyword evidence="5" id="KW-1185">Reference proteome</keyword>
<keyword evidence="2" id="KW-0677">Repeat</keyword>
<reference evidence="4" key="1">
    <citation type="submission" date="2022-03" db="EMBL/GenBank/DDBJ databases">
        <authorList>
            <person name="Alioto T."/>
            <person name="Alioto T."/>
            <person name="Gomez Garrido J."/>
        </authorList>
    </citation>
    <scope>NUCLEOTIDE SEQUENCE</scope>
</reference>
<dbReference type="Pfam" id="PF14580">
    <property type="entry name" value="LRR_9"/>
    <property type="match status" value="3"/>
</dbReference>
<dbReference type="SUPFAM" id="SSF52075">
    <property type="entry name" value="Outer arm dynein light chain 1"/>
    <property type="match status" value="3"/>
</dbReference>
<dbReference type="SUPFAM" id="SSF52058">
    <property type="entry name" value="L domain-like"/>
    <property type="match status" value="1"/>
</dbReference>
<evidence type="ECO:0000256" key="2">
    <source>
        <dbReference type="ARBA" id="ARBA00022737"/>
    </source>
</evidence>
<dbReference type="Gene3D" id="3.80.10.10">
    <property type="entry name" value="Ribonuclease Inhibitor"/>
    <property type="match status" value="7"/>
</dbReference>
<name>A0AAD1TK36_PELCU</name>
<dbReference type="PANTHER" id="PTHR46652">
    <property type="entry name" value="LEUCINE-RICH REPEAT AND IQ DOMAIN-CONTAINING PROTEIN 1-RELATED"/>
    <property type="match status" value="1"/>
</dbReference>
<dbReference type="InterPro" id="IPR025875">
    <property type="entry name" value="Leu-rich_rpt_4"/>
</dbReference>
<sequence length="1504" mass="172373">MSASENLNSEEIIRELCTCNGLIPENIEQDGPGTTNLEMFFSGYPKMVGLSYFPNLIDLILVGQNIQAIEGLESCPLLQELWIAECNLTTIEGLHHCAHLKKVFLYHNNISNIEGLETLQKLEVLWLNENEIKVIEGMDQLHNLKELNLAGNLIHSIGECLDLNVQLERLDLSGNKISSFQEITNLARLANLKDLSLKDPQFRPNPVCLLCNYATHVLYHIPQLQRLDTYDVSDKQIKDLADSTVLKKMMYYNMRVKAIQRQQEEEIEKVKQIKCAVKRLPEQQIKELQFMMKNLENQLHNQQLSSNIPRRAPVSHGSCKSQDDIEESVRMSREESARNDSNLKEQMCKKIDSLKGRILFWTERLQQIDRFYENKVLKTKESFDLLVQFLQTELETVGNVRFEEGSPSDAWFKSCSDLILSRFCERDFKAFGISCLKINRIVRVHNRILRKQFEDKLQYLLDLEQTGFSKNYRKMMDYLFKVFDPKSPVNKKDLLKCLRDGFRTSKQSKMYEQKQDEPVLLSNSMGFCEGSRLEFLRKQAATEETRNYDPELFKYGRVVISKVFIANSVQACPNLPIIPENYEKANSVFKPQNYENSDLYSPGDGICFSKEHRNCECRLRQCEWFVFDPELVLPEYVVEFEYVPMEHSSLFPKANHFETEDLSHELQIDETIIKMEPVSKPKPKMISLDETTILSVAKANIYSQITVLNLHGNSLSKLKDIAKLNGLRKLVISFNEFSTLEDISYLPSLEYLDASHNRVLTLEGLRALEKLKYLDLSWNQLTKTKEEISTLCKQATQLQSLNIQCNPWLKPSLVNKIAIGQLKSLTHLNGLLITEDDITEAELFFSGTRISLMSLMTNCRTDDLRPRCLSIMSSAQILSRISQNCILPGEVNANCYSMITSVNFDGQNIFRITNLEKLENLRWASFSNNFLTKIEGLECCVKLEELSLDGNCIVNLEGLSKLTKLRHLSINNNQLASFDGDIDKLSHLHFLSAEYNNITSLAGLQKATTLLELYLSYNKIDNNQEIYYVKGLTNLVILDLFGNPISLKNDYRLFVIFHHPTLKALDGSAVESTESENAKDVFGGRLSSDMIAEKIGHQNFLELTELNWRTSSIRSVSLVPAEQFTNIHTVNLENNKLESFSGLIFLSNIKTLYLNYNHIESILPRQKSQYLTNRQILHQTVNSSGYGKQGTSRGNKDPLFSEPLTPIMQSLEVLHLGYNGISNLPQLQLNRLTHLKSLYLQGNEISQVEGLESLEFLQELVLDHNRIKRITETSFAKQHSLVFLHLEENRIRELNLPPLMKLKKLLLGFNKIQEISDVEKLEALPALLELSISGNPVSSKMFHRQLLVLRLQNLQILDGIAVTAEERARAEMHFLEQQALSLPNCGVDVVYPVPSFIMIGPPPLRVNHFSGTDIHLNNAHEESLANEANRYKKSKNYATGVTNNPRTLYTEFKQLRGGINISPYYLPQQNGQNRVLHPYQNNQEHEVREMGAYGKMENKSRGNK</sequence>
<evidence type="ECO:0000313" key="4">
    <source>
        <dbReference type="EMBL" id="CAH2328744.1"/>
    </source>
</evidence>
<protein>
    <submittedName>
        <fullName evidence="4">Leucine-rich repeat-containing 9 isoform X1</fullName>
    </submittedName>
</protein>
<accession>A0AAD1TK36</accession>
<evidence type="ECO:0000256" key="3">
    <source>
        <dbReference type="SAM" id="MobiDB-lite"/>
    </source>
</evidence>
<feature type="compositionally biased region" description="Basic and acidic residues" evidence="3">
    <location>
        <begin position="321"/>
        <end position="341"/>
    </location>
</feature>
<dbReference type="SMART" id="SM00364">
    <property type="entry name" value="LRR_BAC"/>
    <property type="match status" value="5"/>
</dbReference>
<gene>
    <name evidence="4" type="ORF">PECUL_23A022297</name>
</gene>
<dbReference type="InterPro" id="IPR003591">
    <property type="entry name" value="Leu-rich_rpt_typical-subtyp"/>
</dbReference>
<dbReference type="Pfam" id="PF12799">
    <property type="entry name" value="LRR_4"/>
    <property type="match status" value="1"/>
</dbReference>
<evidence type="ECO:0000313" key="5">
    <source>
        <dbReference type="Proteomes" id="UP001295444"/>
    </source>
</evidence>
<dbReference type="Pfam" id="PF13855">
    <property type="entry name" value="LRR_8"/>
    <property type="match status" value="2"/>
</dbReference>
<organism evidence="4 5">
    <name type="scientific">Pelobates cultripes</name>
    <name type="common">Western spadefoot toad</name>
    <dbReference type="NCBI Taxonomy" id="61616"/>
    <lineage>
        <taxon>Eukaryota</taxon>
        <taxon>Metazoa</taxon>
        <taxon>Chordata</taxon>
        <taxon>Craniata</taxon>
        <taxon>Vertebrata</taxon>
        <taxon>Euteleostomi</taxon>
        <taxon>Amphibia</taxon>
        <taxon>Batrachia</taxon>
        <taxon>Anura</taxon>
        <taxon>Pelobatoidea</taxon>
        <taxon>Pelobatidae</taxon>
        <taxon>Pelobates</taxon>
    </lineage>
</organism>
<evidence type="ECO:0000256" key="1">
    <source>
        <dbReference type="ARBA" id="ARBA00022614"/>
    </source>
</evidence>
<dbReference type="InterPro" id="IPR032675">
    <property type="entry name" value="LRR_dom_sf"/>
</dbReference>
<dbReference type="SMART" id="SM00369">
    <property type="entry name" value="LRR_TYP"/>
    <property type="match status" value="11"/>
</dbReference>
<proteinExistence type="predicted"/>
<dbReference type="EMBL" id="OW240924">
    <property type="protein sequence ID" value="CAH2328744.1"/>
    <property type="molecule type" value="Genomic_DNA"/>
</dbReference>
<dbReference type="PROSITE" id="PS51450">
    <property type="entry name" value="LRR"/>
    <property type="match status" value="15"/>
</dbReference>